<dbReference type="EMBL" id="QVIA01000022">
    <property type="protein sequence ID" value="RGC27836.1"/>
    <property type="molecule type" value="Genomic_DNA"/>
</dbReference>
<name>A0A3E2WL92_9FIRM</name>
<dbReference type="Proteomes" id="UP000261111">
    <property type="component" value="Unassembled WGS sequence"/>
</dbReference>
<protein>
    <submittedName>
        <fullName evidence="1">Uncharacterized protein</fullName>
    </submittedName>
</protein>
<gene>
    <name evidence="1" type="ORF">DWX41_17510</name>
</gene>
<organism evidence="1 2">
    <name type="scientific">Hungatella hathewayi</name>
    <dbReference type="NCBI Taxonomy" id="154046"/>
    <lineage>
        <taxon>Bacteria</taxon>
        <taxon>Bacillati</taxon>
        <taxon>Bacillota</taxon>
        <taxon>Clostridia</taxon>
        <taxon>Lachnospirales</taxon>
        <taxon>Lachnospiraceae</taxon>
        <taxon>Hungatella</taxon>
    </lineage>
</organism>
<comment type="caution">
    <text evidence="1">The sequence shown here is derived from an EMBL/GenBank/DDBJ whole genome shotgun (WGS) entry which is preliminary data.</text>
</comment>
<evidence type="ECO:0000313" key="1">
    <source>
        <dbReference type="EMBL" id="RGC27836.1"/>
    </source>
</evidence>
<reference evidence="1 2" key="1">
    <citation type="submission" date="2018-08" db="EMBL/GenBank/DDBJ databases">
        <title>A genome reference for cultivated species of the human gut microbiota.</title>
        <authorList>
            <person name="Zou Y."/>
            <person name="Xue W."/>
            <person name="Luo G."/>
        </authorList>
    </citation>
    <scope>NUCLEOTIDE SEQUENCE [LARGE SCALE GENOMIC DNA]</scope>
    <source>
        <strain evidence="1 2">AF19-21</strain>
    </source>
</reference>
<proteinExistence type="predicted"/>
<sequence length="135" mass="15299">MEKRSHITAPLNIKFREKSMLPLYEEGIKKEIPYTEPIVVYLAAKNIGTGEIYMPGITEITADMDGYIIIYGRSMGYELHTYKTHKTAGELFIELAAHAGQGLFGYEPWIEAVRQEFFEEAENMISGGQDSNKES</sequence>
<dbReference type="GeneID" id="93332070"/>
<dbReference type="RefSeq" id="WP_025653988.1">
    <property type="nucleotide sequence ID" value="NZ_QVIA01000022.1"/>
</dbReference>
<dbReference type="AlphaFoldDB" id="A0A3E2WL92"/>
<accession>A0A3E2WL92</accession>
<evidence type="ECO:0000313" key="2">
    <source>
        <dbReference type="Proteomes" id="UP000261111"/>
    </source>
</evidence>